<feature type="compositionally biased region" description="Low complexity" evidence="1">
    <location>
        <begin position="57"/>
        <end position="66"/>
    </location>
</feature>
<protein>
    <submittedName>
        <fullName evidence="3">RDD family protein</fullName>
    </submittedName>
</protein>
<name>A0A934S560_9BACT</name>
<feature type="transmembrane region" description="Helical" evidence="2">
    <location>
        <begin position="158"/>
        <end position="179"/>
    </location>
</feature>
<accession>A0A934S560</accession>
<evidence type="ECO:0000256" key="2">
    <source>
        <dbReference type="SAM" id="Phobius"/>
    </source>
</evidence>
<dbReference type="RefSeq" id="WP_200270227.1">
    <property type="nucleotide sequence ID" value="NZ_JAENIJ010000014.1"/>
</dbReference>
<evidence type="ECO:0000256" key="1">
    <source>
        <dbReference type="SAM" id="MobiDB-lite"/>
    </source>
</evidence>
<sequence>MDSDSEPTNDQPKPSLPKPSMPPPSLPKVPAPSLPPVSINHPSPGEAPPPPPPPKGDPSMAPSPAKAEPEEEIVPRIGEATLGSRVVGGVIDMVIAILIFAVFGRFSGALGFLLSVGYVLVKDSLPFLDGQSIGKKAVKTKAVTEEGESLSGNWKAGAIRNASLCVWFFSWVELIVLLINKNEAIGLRRLGDQWAKTKVITWPPVEQPEVVVSEPEA</sequence>
<dbReference type="EMBL" id="JAENIJ010000014">
    <property type="protein sequence ID" value="MBK1882761.1"/>
    <property type="molecule type" value="Genomic_DNA"/>
</dbReference>
<dbReference type="Proteomes" id="UP000603141">
    <property type="component" value="Unassembled WGS sequence"/>
</dbReference>
<proteinExistence type="predicted"/>
<dbReference type="AlphaFoldDB" id="A0A934S560"/>
<gene>
    <name evidence="3" type="ORF">JIN85_10065</name>
</gene>
<comment type="caution">
    <text evidence="3">The sequence shown here is derived from an EMBL/GenBank/DDBJ whole genome shotgun (WGS) entry which is preliminary data.</text>
</comment>
<keyword evidence="2" id="KW-0812">Transmembrane</keyword>
<feature type="transmembrane region" description="Helical" evidence="2">
    <location>
        <begin position="94"/>
        <end position="121"/>
    </location>
</feature>
<feature type="region of interest" description="Disordered" evidence="1">
    <location>
        <begin position="1"/>
        <end position="70"/>
    </location>
</feature>
<keyword evidence="4" id="KW-1185">Reference proteome</keyword>
<evidence type="ECO:0000313" key="4">
    <source>
        <dbReference type="Proteomes" id="UP000603141"/>
    </source>
</evidence>
<feature type="compositionally biased region" description="Pro residues" evidence="1">
    <location>
        <begin position="45"/>
        <end position="56"/>
    </location>
</feature>
<reference evidence="3" key="1">
    <citation type="submission" date="2021-01" db="EMBL/GenBank/DDBJ databases">
        <title>Modified the classification status of verrucomicrobia.</title>
        <authorList>
            <person name="Feng X."/>
        </authorList>
    </citation>
    <scope>NUCLEOTIDE SEQUENCE</scope>
    <source>
        <strain evidence="3">KCTC 22041</strain>
    </source>
</reference>
<evidence type="ECO:0000313" key="3">
    <source>
        <dbReference type="EMBL" id="MBK1882761.1"/>
    </source>
</evidence>
<keyword evidence="2" id="KW-1133">Transmembrane helix</keyword>
<organism evidence="3 4">
    <name type="scientific">Luteolibacter pohnpeiensis</name>
    <dbReference type="NCBI Taxonomy" id="454153"/>
    <lineage>
        <taxon>Bacteria</taxon>
        <taxon>Pseudomonadati</taxon>
        <taxon>Verrucomicrobiota</taxon>
        <taxon>Verrucomicrobiia</taxon>
        <taxon>Verrucomicrobiales</taxon>
        <taxon>Verrucomicrobiaceae</taxon>
        <taxon>Luteolibacter</taxon>
    </lineage>
</organism>
<feature type="compositionally biased region" description="Pro residues" evidence="1">
    <location>
        <begin position="14"/>
        <end position="35"/>
    </location>
</feature>
<keyword evidence="2" id="KW-0472">Membrane</keyword>